<dbReference type="AlphaFoldDB" id="A0A938Y8S4"/>
<dbReference type="Pfam" id="PF01553">
    <property type="entry name" value="Acyltransferase"/>
    <property type="match status" value="1"/>
</dbReference>
<evidence type="ECO:0000313" key="6">
    <source>
        <dbReference type="Proteomes" id="UP000663791"/>
    </source>
</evidence>
<keyword evidence="1" id="KW-0808">Transferase</keyword>
<reference evidence="5" key="1">
    <citation type="submission" date="2021-01" db="EMBL/GenBank/DDBJ databases">
        <title>Novel species in genus Nocardioides.</title>
        <authorList>
            <person name="Zhang G."/>
        </authorList>
    </citation>
    <scope>NUCLEOTIDE SEQUENCE</scope>
    <source>
        <strain evidence="5">Zg-536</strain>
    </source>
</reference>
<dbReference type="GO" id="GO:0005886">
    <property type="term" value="C:plasma membrane"/>
    <property type="evidence" value="ECO:0007669"/>
    <property type="project" value="TreeGrafter"/>
</dbReference>
<dbReference type="GO" id="GO:0003841">
    <property type="term" value="F:1-acylglycerol-3-phosphate O-acyltransferase activity"/>
    <property type="evidence" value="ECO:0007669"/>
    <property type="project" value="TreeGrafter"/>
</dbReference>
<evidence type="ECO:0000256" key="1">
    <source>
        <dbReference type="ARBA" id="ARBA00022679"/>
    </source>
</evidence>
<dbReference type="SUPFAM" id="SSF69593">
    <property type="entry name" value="Glycerol-3-phosphate (1)-acyltransferase"/>
    <property type="match status" value="1"/>
</dbReference>
<keyword evidence="6" id="KW-1185">Reference proteome</keyword>
<evidence type="ECO:0000256" key="2">
    <source>
        <dbReference type="ARBA" id="ARBA00023315"/>
    </source>
</evidence>
<evidence type="ECO:0000259" key="4">
    <source>
        <dbReference type="SMART" id="SM00563"/>
    </source>
</evidence>
<dbReference type="RefSeq" id="WP_205291244.1">
    <property type="nucleotide sequence ID" value="NZ_CP074406.1"/>
</dbReference>
<proteinExistence type="predicted"/>
<sequence>MIDITYPPIIVAAKTAFRLLGQSFQMSGTENVPRDGGALLAINHTGYVDFIYAGLGAHPSKRLVRFMIKREMMDAPGVGHLLRSLHHIRVDRGSGVQSARDAVDYLKRGEVVGIYPEATISRSFEIKELKTGAVRIAAEAGVPLIPVIVWGAHRMMTKDHPKDFTRGRKTIAIKVGEPMYPTAEDAAAETAQLRSMMQSMLDEVIAEYPEDEKAPGSWWTPARFGGSAPTPEKAAELDAAELRERAAKRAAKAAEKRGDATAR</sequence>
<dbReference type="Proteomes" id="UP000663791">
    <property type="component" value="Unassembled WGS sequence"/>
</dbReference>
<dbReference type="CDD" id="cd07989">
    <property type="entry name" value="LPLAT_AGPAT-like"/>
    <property type="match status" value="1"/>
</dbReference>
<dbReference type="PANTHER" id="PTHR10434">
    <property type="entry name" value="1-ACYL-SN-GLYCEROL-3-PHOSPHATE ACYLTRANSFERASE"/>
    <property type="match status" value="1"/>
</dbReference>
<name>A0A938Y8S4_9ACTN</name>
<keyword evidence="2 5" id="KW-0012">Acyltransferase</keyword>
<gene>
    <name evidence="5" type="ORF">JK386_08520</name>
</gene>
<evidence type="ECO:0000313" key="5">
    <source>
        <dbReference type="EMBL" id="MBM9459945.1"/>
    </source>
</evidence>
<comment type="caution">
    <text evidence="5">The sequence shown here is derived from an EMBL/GenBank/DDBJ whole genome shotgun (WGS) entry which is preliminary data.</text>
</comment>
<feature type="region of interest" description="Disordered" evidence="3">
    <location>
        <begin position="244"/>
        <end position="263"/>
    </location>
</feature>
<dbReference type="SMART" id="SM00563">
    <property type="entry name" value="PlsC"/>
    <property type="match status" value="1"/>
</dbReference>
<evidence type="ECO:0000256" key="3">
    <source>
        <dbReference type="SAM" id="MobiDB-lite"/>
    </source>
</evidence>
<dbReference type="PANTHER" id="PTHR10434:SF55">
    <property type="entry name" value="POSSIBLE ACYLTRANSFERASE"/>
    <property type="match status" value="1"/>
</dbReference>
<dbReference type="GO" id="GO:0006654">
    <property type="term" value="P:phosphatidic acid biosynthetic process"/>
    <property type="evidence" value="ECO:0007669"/>
    <property type="project" value="TreeGrafter"/>
</dbReference>
<feature type="domain" description="Phospholipid/glycerol acyltransferase" evidence="4">
    <location>
        <begin position="38"/>
        <end position="152"/>
    </location>
</feature>
<dbReference type="InterPro" id="IPR002123">
    <property type="entry name" value="Plipid/glycerol_acylTrfase"/>
</dbReference>
<accession>A0A938Y8S4</accession>
<organism evidence="5 6">
    <name type="scientific">Nocardioides faecalis</name>
    <dbReference type="NCBI Taxonomy" id="2803858"/>
    <lineage>
        <taxon>Bacteria</taxon>
        <taxon>Bacillati</taxon>
        <taxon>Actinomycetota</taxon>
        <taxon>Actinomycetes</taxon>
        <taxon>Propionibacteriales</taxon>
        <taxon>Nocardioidaceae</taxon>
        <taxon>Nocardioides</taxon>
    </lineage>
</organism>
<dbReference type="EMBL" id="JAERTX010000006">
    <property type="protein sequence ID" value="MBM9459945.1"/>
    <property type="molecule type" value="Genomic_DNA"/>
</dbReference>
<protein>
    <submittedName>
        <fullName evidence="5">1-acyl-sn-glycerol-3-phosphate acyltransferase</fullName>
    </submittedName>
</protein>